<gene>
    <name evidence="1" type="ordered locus">Ferp_0545</name>
</gene>
<evidence type="ECO:0000313" key="2">
    <source>
        <dbReference type="Proteomes" id="UP000002613"/>
    </source>
</evidence>
<dbReference type="AlphaFoldDB" id="D3S385"/>
<organism evidence="1 2">
    <name type="scientific">Ferroglobus placidus (strain DSM 10642 / AEDII12DO)</name>
    <dbReference type="NCBI Taxonomy" id="589924"/>
    <lineage>
        <taxon>Archaea</taxon>
        <taxon>Methanobacteriati</taxon>
        <taxon>Methanobacteriota</taxon>
        <taxon>Archaeoglobi</taxon>
        <taxon>Archaeoglobales</taxon>
        <taxon>Archaeoglobaceae</taxon>
        <taxon>Ferroglobus</taxon>
    </lineage>
</organism>
<dbReference type="GeneID" id="8778046"/>
<accession>D3S385</accession>
<keyword evidence="2" id="KW-1185">Reference proteome</keyword>
<evidence type="ECO:0000313" key="1">
    <source>
        <dbReference type="EMBL" id="ADC64718.1"/>
    </source>
</evidence>
<dbReference type="STRING" id="589924.Ferp_0545"/>
<sequence length="273" mass="31402">MVGLIVKKVEDVRIDCAEWEKSYTVSGRVLAGDGGETSEWVWKEFDDALHKAIDRINSSHPSHFSGYSHSLAGNVIITLNSVLKDHELRVLSRELGAPIRFRKHYRASGNKSWRGWKLNAEAFISFAARGNEDTAEISVKFWEEFSTSAYDYTIEPQIHVRNFYRTITRERAADYMKDLERLKLLNKAEFKECEVIAVTKKSGRYLVLKELFEDSNDRLYIFRVEGRVGKVGARYYVDVAGKTLWTPGKKLLSRDFVAEPPLEVKKELLMLSI</sequence>
<dbReference type="RefSeq" id="WP_012965064.1">
    <property type="nucleotide sequence ID" value="NC_013849.1"/>
</dbReference>
<name>D3S385_FERPA</name>
<reference evidence="2" key="1">
    <citation type="submission" date="2010-02" db="EMBL/GenBank/DDBJ databases">
        <title>Complete sequence of Ferroglobus placidus DSM 10642.</title>
        <authorList>
            <consortium name="US DOE Joint Genome Institute"/>
            <person name="Lucas S."/>
            <person name="Copeland A."/>
            <person name="Lapidus A."/>
            <person name="Cheng J.-F."/>
            <person name="Bruce D."/>
            <person name="Goodwin L."/>
            <person name="Pitluck S."/>
            <person name="Saunders E."/>
            <person name="Brettin T."/>
            <person name="Detter J.C."/>
            <person name="Han C."/>
            <person name="Tapia R."/>
            <person name="Larimer F."/>
            <person name="Land M."/>
            <person name="Hauser L."/>
            <person name="Kyrpides N."/>
            <person name="Ivanova N."/>
            <person name="Holmes D."/>
            <person name="Lovley D."/>
            <person name="Kyrpides N."/>
            <person name="Anderson I.J."/>
            <person name="Woyke T."/>
        </authorList>
    </citation>
    <scope>NUCLEOTIDE SEQUENCE [LARGE SCALE GENOMIC DNA]</scope>
    <source>
        <strain evidence="2">DSM 10642 / AEDII12DO</strain>
    </source>
</reference>
<dbReference type="KEGG" id="fpl:Ferp_0545"/>
<protein>
    <submittedName>
        <fullName evidence="1">Uncharacterized protein</fullName>
    </submittedName>
</protein>
<dbReference type="HOGENOM" id="CLU_1017816_0_0_2"/>
<reference evidence="1 2" key="2">
    <citation type="journal article" date="2011" name="Stand. Genomic Sci.">
        <title>Complete genome sequence of Ferroglobus placidus AEDII12DO.</title>
        <authorList>
            <person name="Anderson I."/>
            <person name="Risso C."/>
            <person name="Holmes D."/>
            <person name="Lucas S."/>
            <person name="Copeland A."/>
            <person name="Lapidus A."/>
            <person name="Cheng J.F."/>
            <person name="Bruce D."/>
            <person name="Goodwin L."/>
            <person name="Pitluck S."/>
            <person name="Saunders E."/>
            <person name="Brettin T."/>
            <person name="Detter J.C."/>
            <person name="Han C."/>
            <person name="Tapia R."/>
            <person name="Larimer F."/>
            <person name="Land M."/>
            <person name="Hauser L."/>
            <person name="Woyke T."/>
            <person name="Lovley D."/>
            <person name="Kyrpides N."/>
            <person name="Ivanova N."/>
        </authorList>
    </citation>
    <scope>NUCLEOTIDE SEQUENCE [LARGE SCALE GENOMIC DNA]</scope>
    <source>
        <strain evidence="2">DSM 10642 / AEDII12DO</strain>
    </source>
</reference>
<dbReference type="Proteomes" id="UP000002613">
    <property type="component" value="Chromosome"/>
</dbReference>
<proteinExistence type="predicted"/>
<dbReference type="PaxDb" id="589924-Ferp_0545"/>
<dbReference type="EMBL" id="CP001899">
    <property type="protein sequence ID" value="ADC64718.1"/>
    <property type="molecule type" value="Genomic_DNA"/>
</dbReference>